<dbReference type="Pfam" id="PF00144">
    <property type="entry name" value="Beta-lactamase"/>
    <property type="match status" value="1"/>
</dbReference>
<dbReference type="InterPro" id="IPR006311">
    <property type="entry name" value="TAT_signal"/>
</dbReference>
<proteinExistence type="predicted"/>
<dbReference type="Proteomes" id="UP000238348">
    <property type="component" value="Chromosome"/>
</dbReference>
<dbReference type="AlphaFoldDB" id="A0A2L0EMV5"/>
<name>A0A2L0EMV5_SORCE</name>
<dbReference type="SUPFAM" id="SSF56601">
    <property type="entry name" value="beta-lactamase/transpeptidase-like"/>
    <property type="match status" value="1"/>
</dbReference>
<dbReference type="GO" id="GO:0016787">
    <property type="term" value="F:hydrolase activity"/>
    <property type="evidence" value="ECO:0007669"/>
    <property type="project" value="UniProtKB-KW"/>
</dbReference>
<dbReference type="Gene3D" id="3.40.710.10">
    <property type="entry name" value="DD-peptidase/beta-lactamase superfamily"/>
    <property type="match status" value="1"/>
</dbReference>
<evidence type="ECO:0000313" key="3">
    <source>
        <dbReference type="EMBL" id="AUX40628.1"/>
    </source>
</evidence>
<reference evidence="3 4" key="1">
    <citation type="submission" date="2015-09" db="EMBL/GenBank/DDBJ databases">
        <title>Sorangium comparison.</title>
        <authorList>
            <person name="Zaburannyi N."/>
            <person name="Bunk B."/>
            <person name="Overmann J."/>
            <person name="Mueller R."/>
        </authorList>
    </citation>
    <scope>NUCLEOTIDE SEQUENCE [LARGE SCALE GENOMIC DNA]</scope>
    <source>
        <strain evidence="3 4">So ce26</strain>
    </source>
</reference>
<protein>
    <submittedName>
        <fullName evidence="3">Serine hydrolase</fullName>
    </submittedName>
</protein>
<evidence type="ECO:0000313" key="4">
    <source>
        <dbReference type="Proteomes" id="UP000238348"/>
    </source>
</evidence>
<keyword evidence="1 3" id="KW-0378">Hydrolase</keyword>
<evidence type="ECO:0000259" key="2">
    <source>
        <dbReference type="Pfam" id="PF00144"/>
    </source>
</evidence>
<dbReference type="PROSITE" id="PS51318">
    <property type="entry name" value="TAT"/>
    <property type="match status" value="1"/>
</dbReference>
<dbReference type="InterPro" id="IPR001466">
    <property type="entry name" value="Beta-lactam-related"/>
</dbReference>
<feature type="domain" description="Beta-lactamase-related" evidence="2">
    <location>
        <begin position="65"/>
        <end position="409"/>
    </location>
</feature>
<dbReference type="RefSeq" id="WP_199789630.1">
    <property type="nucleotide sequence ID" value="NZ_CP012673.1"/>
</dbReference>
<dbReference type="InterPro" id="IPR012338">
    <property type="entry name" value="Beta-lactam/transpept-like"/>
</dbReference>
<dbReference type="PANTHER" id="PTHR43283:SF11">
    <property type="entry name" value="BETA-LACTAMASE-RELATED DOMAIN-CONTAINING PROTEIN"/>
    <property type="match status" value="1"/>
</dbReference>
<dbReference type="InterPro" id="IPR050789">
    <property type="entry name" value="Diverse_Enzym_Activities"/>
</dbReference>
<dbReference type="EMBL" id="CP012673">
    <property type="protein sequence ID" value="AUX40628.1"/>
    <property type="molecule type" value="Genomic_DNA"/>
</dbReference>
<accession>A0A2L0EMV5</accession>
<evidence type="ECO:0000256" key="1">
    <source>
        <dbReference type="ARBA" id="ARBA00022801"/>
    </source>
</evidence>
<organism evidence="3 4">
    <name type="scientific">Sorangium cellulosum</name>
    <name type="common">Polyangium cellulosum</name>
    <dbReference type="NCBI Taxonomy" id="56"/>
    <lineage>
        <taxon>Bacteria</taxon>
        <taxon>Pseudomonadati</taxon>
        <taxon>Myxococcota</taxon>
        <taxon>Polyangia</taxon>
        <taxon>Polyangiales</taxon>
        <taxon>Polyangiaceae</taxon>
        <taxon>Sorangium</taxon>
    </lineage>
</organism>
<gene>
    <name evidence="3" type="ORF">SOCE26_020290</name>
</gene>
<sequence length="435" mass="47068">MSTQQRSFNRRQFLHGMSQLAAVAAVTPALGGEDSWRCAAGTTLAAGRPEDVGMCPDRLEDVFARIQRRVNDGLFPGATALVARRGVVVGHRAFGHMAAGSDEPVTLDTIFDLQSLTKVLATAAAAIALASARVVHLHDRVARHLPEFAANGKGSITVHDMLRYAAGLPVDNQLLDEPDREKVWRWMAETPLEYPTGSSVLYSDLTYRLLGRMLEAAAGEDLDTLARAHVWGPLGMNDTMFNPPPALAERIAATGYSDHRGYMVRGEVQDEQDFALGGVTGCDGVFSTAMDIAVFCQMILNGGAYGDAHVLRPDLVRRMTSNNTHQVTEAATDTSPINNLLFSPKGLGWELWTRRFSHGGTRLSPGSYGKVGGSGTFMWVDPERELIGVFLTNHGLPHPVDELNWNRMLDSVGCVEFFDGVVNALHETGRTGGAG</sequence>
<dbReference type="PANTHER" id="PTHR43283">
    <property type="entry name" value="BETA-LACTAMASE-RELATED"/>
    <property type="match status" value="1"/>
</dbReference>